<proteinExistence type="predicted"/>
<dbReference type="AlphaFoldDB" id="A0A2T7BAV5"/>
<comment type="caution">
    <text evidence="2">The sequence shown here is derived from an EMBL/GenBank/DDBJ whole genome shotgun (WGS) entry which is preliminary data.</text>
</comment>
<evidence type="ECO:0000256" key="1">
    <source>
        <dbReference type="SAM" id="SignalP"/>
    </source>
</evidence>
<feature type="chain" id="PRO_5015787318" evidence="1">
    <location>
        <begin position="20"/>
        <end position="152"/>
    </location>
</feature>
<feature type="signal peptide" evidence="1">
    <location>
        <begin position="1"/>
        <end position="19"/>
    </location>
</feature>
<name>A0A2T7BAV5_9ENTR</name>
<dbReference type="Gene3D" id="1.20.1270.180">
    <property type="match status" value="1"/>
</dbReference>
<accession>A0A2T7BAV5</accession>
<dbReference type="RefSeq" id="WP_075197211.1">
    <property type="nucleotide sequence ID" value="NZ_CP187984.1"/>
</dbReference>
<organism evidence="2">
    <name type="scientific">Cronobacter turicensis</name>
    <dbReference type="NCBI Taxonomy" id="413502"/>
    <lineage>
        <taxon>Bacteria</taxon>
        <taxon>Pseudomonadati</taxon>
        <taxon>Pseudomonadota</taxon>
        <taxon>Gammaproteobacteria</taxon>
        <taxon>Enterobacterales</taxon>
        <taxon>Enterobacteriaceae</taxon>
        <taxon>Cronobacter</taxon>
    </lineage>
</organism>
<gene>
    <name evidence="2" type="ORF">BS411_01205</name>
</gene>
<protein>
    <submittedName>
        <fullName evidence="2">DUF1311 domain-containing protein</fullName>
    </submittedName>
</protein>
<keyword evidence="1" id="KW-0732">Signal</keyword>
<dbReference type="EMBL" id="MSAG01000001">
    <property type="protein sequence ID" value="PUX27045.1"/>
    <property type="molecule type" value="Genomic_DNA"/>
</dbReference>
<reference evidence="2" key="1">
    <citation type="submission" date="2016-12" db="EMBL/GenBank/DDBJ databases">
        <title>Analysis of the Molecular Diversity Among Cronobacter Species Isolated from Filth Flies Using a Pan Genomic DNA Microarray.</title>
        <authorList>
            <person name="Pava-Ripoll M."/>
            <person name="Tall B."/>
            <person name="Farber J."/>
            <person name="Fanning S."/>
            <person name="Lehner A."/>
            <person name="Stephan R."/>
            <person name="Pagotto F."/>
            <person name="Iverson C."/>
            <person name="Ziobro G."/>
            <person name="Miller A."/>
            <person name="Pearson R."/>
            <person name="Yan Q."/>
            <person name="Kim M."/>
            <person name="Jeong S."/>
            <person name="Park J."/>
            <person name="Jun S."/>
            <person name="Choi H."/>
            <person name="Chung T."/>
            <person name="Yoo Y."/>
            <person name="Park E."/>
            <person name="Hwang S."/>
            <person name="Lee B."/>
            <person name="Sathyamoorthy V."/>
            <person name="Carter L."/>
            <person name="Mammel M."/>
            <person name="Jackson S."/>
            <person name="Kothary M."/>
            <person name="Patel I."/>
            <person name="Grim C."/>
            <person name="Gopinath G."/>
            <person name="Gangiredla J."/>
            <person name="Chase H."/>
        </authorList>
    </citation>
    <scope>NUCLEOTIDE SEQUENCE [LARGE SCALE GENOMIC DNA]</scope>
    <source>
        <strain evidence="2">MOD1-Sh41s</strain>
    </source>
</reference>
<dbReference type="OrthoDB" id="6555623at2"/>
<evidence type="ECO:0000313" key="2">
    <source>
        <dbReference type="EMBL" id="PUX27045.1"/>
    </source>
</evidence>
<sequence length="152" mass="17464">MKKTLITIILMALIPSAYSTEKLDITAGPEIDNCWRNNADRGKASECLHTLSDKSNKDMDELIAKTVRQIKENNSGPVFKGEDPQQTIGDVFSKLFLYSQNSWKEYRKNLCLGVGSQIGKDAYDYWPYIYQCQINLNKRHVEEIKIIRADEK</sequence>